<name>A0AA37P6U5_9PEZI</name>
<evidence type="ECO:0000313" key="3">
    <source>
        <dbReference type="Proteomes" id="UP001055115"/>
    </source>
</evidence>
<comment type="caution">
    <text evidence="2">The sequence shown here is derived from an EMBL/GenBank/DDBJ whole genome shotgun (WGS) entry which is preliminary data.</text>
</comment>
<dbReference type="AlphaFoldDB" id="A0AA37P6U5"/>
<protein>
    <submittedName>
        <fullName evidence="2">Uncharacterized protein</fullName>
    </submittedName>
</protein>
<gene>
    <name evidence="2" type="ORF">ColSpa_00730</name>
</gene>
<feature type="region of interest" description="Disordered" evidence="1">
    <location>
        <begin position="1"/>
        <end position="45"/>
    </location>
</feature>
<organism evidence="2 3">
    <name type="scientific">Colletotrichum spaethianum</name>
    <dbReference type="NCBI Taxonomy" id="700344"/>
    <lineage>
        <taxon>Eukaryota</taxon>
        <taxon>Fungi</taxon>
        <taxon>Dikarya</taxon>
        <taxon>Ascomycota</taxon>
        <taxon>Pezizomycotina</taxon>
        <taxon>Sordariomycetes</taxon>
        <taxon>Hypocreomycetidae</taxon>
        <taxon>Glomerellales</taxon>
        <taxon>Glomerellaceae</taxon>
        <taxon>Colletotrichum</taxon>
        <taxon>Colletotrichum spaethianum species complex</taxon>
    </lineage>
</organism>
<sequence length="72" mass="8144">MSWYFRFTRRRQQQQHMTGEGTKAIGDKTAPSCMSTESHLQSLNRGPLSPFLCRDAISRRDRSGRQGQASAA</sequence>
<accession>A0AA37P6U5</accession>
<proteinExistence type="predicted"/>
<evidence type="ECO:0000313" key="2">
    <source>
        <dbReference type="EMBL" id="GKT40549.1"/>
    </source>
</evidence>
<dbReference type="GeneID" id="73321532"/>
<dbReference type="RefSeq" id="XP_049122899.1">
    <property type="nucleotide sequence ID" value="XM_049266942.1"/>
</dbReference>
<reference evidence="2 3" key="1">
    <citation type="submission" date="2022-03" db="EMBL/GenBank/DDBJ databases">
        <title>Genome data of Colletotrichum spp.</title>
        <authorList>
            <person name="Utami Y.D."/>
            <person name="Hiruma K."/>
        </authorList>
    </citation>
    <scope>NUCLEOTIDE SEQUENCE [LARGE SCALE GENOMIC DNA]</scope>
    <source>
        <strain evidence="2 3">MAFF 239500</strain>
    </source>
</reference>
<dbReference type="EMBL" id="BQXU01000001">
    <property type="protein sequence ID" value="GKT40549.1"/>
    <property type="molecule type" value="Genomic_DNA"/>
</dbReference>
<dbReference type="Proteomes" id="UP001055115">
    <property type="component" value="Unassembled WGS sequence"/>
</dbReference>
<keyword evidence="3" id="KW-1185">Reference proteome</keyword>
<feature type="compositionally biased region" description="Polar residues" evidence="1">
    <location>
        <begin position="32"/>
        <end position="44"/>
    </location>
</feature>
<evidence type="ECO:0000256" key="1">
    <source>
        <dbReference type="SAM" id="MobiDB-lite"/>
    </source>
</evidence>